<reference evidence="6 7" key="1">
    <citation type="submission" date="2019-12" db="EMBL/GenBank/DDBJ databases">
        <title>Whole-genome analyses of novel actinobacteria.</title>
        <authorList>
            <person name="Sahin N."/>
            <person name="Saygin H."/>
        </authorList>
    </citation>
    <scope>NUCLEOTIDE SEQUENCE [LARGE SCALE GENOMIC DNA]</scope>
    <source>
        <strain evidence="6 7">KC615</strain>
    </source>
</reference>
<keyword evidence="3" id="KW-0067">ATP-binding</keyword>
<keyword evidence="4" id="KW-0472">Membrane</keyword>
<evidence type="ECO:0000256" key="1">
    <source>
        <dbReference type="ARBA" id="ARBA00010378"/>
    </source>
</evidence>
<dbReference type="PANTHER" id="PTHR43392">
    <property type="entry name" value="AAA-TYPE ATPASE FAMILY PROTEIN / ANKYRIN REPEAT FAMILY PROTEIN"/>
    <property type="match status" value="1"/>
</dbReference>
<feature type="domain" description="AAA+ ATPase" evidence="5">
    <location>
        <begin position="314"/>
        <end position="452"/>
    </location>
</feature>
<dbReference type="RefSeq" id="WP_160800475.1">
    <property type="nucleotide sequence ID" value="NZ_WUUL01000003.1"/>
</dbReference>
<dbReference type="CDD" id="cd00009">
    <property type="entry name" value="AAA"/>
    <property type="match status" value="2"/>
</dbReference>
<evidence type="ECO:0000256" key="4">
    <source>
        <dbReference type="SAM" id="Phobius"/>
    </source>
</evidence>
<accession>A0A6I4VNA1</accession>
<feature type="transmembrane region" description="Helical" evidence="4">
    <location>
        <begin position="71"/>
        <end position="88"/>
    </location>
</feature>
<feature type="domain" description="AAA+ ATPase" evidence="5">
    <location>
        <begin position="586"/>
        <end position="724"/>
    </location>
</feature>
<dbReference type="InterPro" id="IPR003959">
    <property type="entry name" value="ATPase_AAA_core"/>
</dbReference>
<comment type="caution">
    <text evidence="6">The sequence shown here is derived from an EMBL/GenBank/DDBJ whole genome shotgun (WGS) entry which is preliminary data.</text>
</comment>
<keyword evidence="4" id="KW-0812">Transmembrane</keyword>
<proteinExistence type="inferred from homology"/>
<dbReference type="FunFam" id="3.40.50.300:FF:000216">
    <property type="entry name" value="Type VII secretion ATPase EccA"/>
    <property type="match status" value="2"/>
</dbReference>
<name>A0A6I4VNA1_9BACL</name>
<comment type="similarity">
    <text evidence="1">Belongs to the CbxX/CfxQ family.</text>
</comment>
<evidence type="ECO:0000313" key="7">
    <source>
        <dbReference type="Proteomes" id="UP000430692"/>
    </source>
</evidence>
<sequence length="806" mass="91555">MSISPMQKKKKEIIELVFARIRKDGFRRISRNEINIWKKKSEMKTDLLLATYPSLHILRYVFVGYYGLPTVFRFLLFIIYIISSATMSGSFLSNMFLLLLLSPIWLGILGYGIQSSSRFFAKISKGNELELLRDRLVTAVNLVIDLIHLDKDLSTYRFASCGDDYLDWFDIYVEKKQAYSMTTIFQQEKYIEVLLNQRIYHYAVLGKEIYFQINCLNKPLYSDHERQKLLDKLHQQAVVSVPVHHGQNPLQGETAVTSDTKLTPQNREQLLQEAMNELNQMIGLDPVKEFVLEMKDMVAIQVERSKIGQKVMNQSLHMIYTGNPGTGKTTVARIVAKIFQALGVVSKGHLVEVTREDLVGEFIGHTAPKTKKVIERSIGGILFIDEAYALSRGGDNDFGKEAIDTLVKGMEENREDLVVILAGYTKEMAEFMKVNSGLKSRFPSQIKFPDYTDIELLQIAKLSLEKEQFILDSDAENALHSVLERRQIAGRNDDGNGRLVRNVIQEAIRRQSKRLKQNGYQSPDELRILHASDFGVAPSNEHFQIESEFAKIVGNEEIKEHVRALVAQARIQKLRRDQGFSQSKGHSLHMIFKGNPGTGKTTFARIIGNALKELGVLKSGQLIETDRSGLVATHIGQTAQKVNEVVQEALGGILFIDEAYALASGGESDFGKEAIDTLVKAIEDHRESLVVILAGYSQDMDRFLQTNVGLVSRFPTVFEFKDYSTNELYQILLRTVESQQYQLRSDCEMVIKPILQRHAMSGASSNGRFVRNLFERAVRNQSVRLGQKQHIEKEDLLQLHPEDFQH</sequence>
<feature type="transmembrane region" description="Helical" evidence="4">
    <location>
        <begin position="95"/>
        <end position="113"/>
    </location>
</feature>
<dbReference type="Pfam" id="PF00004">
    <property type="entry name" value="AAA"/>
    <property type="match status" value="2"/>
</dbReference>
<dbReference type="InterPro" id="IPR003593">
    <property type="entry name" value="AAA+_ATPase"/>
</dbReference>
<dbReference type="Gene3D" id="3.40.50.300">
    <property type="entry name" value="P-loop containing nucleotide triphosphate hydrolases"/>
    <property type="match status" value="2"/>
</dbReference>
<dbReference type="AlphaFoldDB" id="A0A6I4VNA1"/>
<protein>
    <submittedName>
        <fullName evidence="6">AAA family ATPase</fullName>
    </submittedName>
</protein>
<evidence type="ECO:0000313" key="6">
    <source>
        <dbReference type="EMBL" id="MXQ53109.1"/>
    </source>
</evidence>
<evidence type="ECO:0000256" key="3">
    <source>
        <dbReference type="ARBA" id="ARBA00022840"/>
    </source>
</evidence>
<dbReference type="Gene3D" id="1.10.8.60">
    <property type="match status" value="2"/>
</dbReference>
<dbReference type="EMBL" id="WUUL01000003">
    <property type="protein sequence ID" value="MXQ53109.1"/>
    <property type="molecule type" value="Genomic_DNA"/>
</dbReference>
<dbReference type="GO" id="GO:0016887">
    <property type="term" value="F:ATP hydrolysis activity"/>
    <property type="evidence" value="ECO:0007669"/>
    <property type="project" value="InterPro"/>
</dbReference>
<dbReference type="SUPFAM" id="SSF52540">
    <property type="entry name" value="P-loop containing nucleoside triphosphate hydrolases"/>
    <property type="match status" value="2"/>
</dbReference>
<evidence type="ECO:0000259" key="5">
    <source>
        <dbReference type="SMART" id="SM00382"/>
    </source>
</evidence>
<dbReference type="InterPro" id="IPR050773">
    <property type="entry name" value="CbxX/CfxQ_RuBisCO_ESX"/>
</dbReference>
<dbReference type="Pfam" id="PF17866">
    <property type="entry name" value="AAA_lid_6"/>
    <property type="match status" value="2"/>
</dbReference>
<dbReference type="PANTHER" id="PTHR43392:SF2">
    <property type="entry name" value="AAA-TYPE ATPASE FAMILY PROTEIN _ ANKYRIN REPEAT FAMILY PROTEIN"/>
    <property type="match status" value="1"/>
</dbReference>
<gene>
    <name evidence="6" type="ORF">GSM42_05055</name>
</gene>
<dbReference type="SMART" id="SM00382">
    <property type="entry name" value="AAA"/>
    <property type="match status" value="2"/>
</dbReference>
<keyword evidence="4" id="KW-1133">Transmembrane helix</keyword>
<dbReference type="GO" id="GO:0005524">
    <property type="term" value="F:ATP binding"/>
    <property type="evidence" value="ECO:0007669"/>
    <property type="project" value="UniProtKB-KW"/>
</dbReference>
<evidence type="ECO:0000256" key="2">
    <source>
        <dbReference type="ARBA" id="ARBA00022741"/>
    </source>
</evidence>
<dbReference type="InterPro" id="IPR000641">
    <property type="entry name" value="CbxX/CfxQ"/>
</dbReference>
<keyword evidence="7" id="KW-1185">Reference proteome</keyword>
<dbReference type="PRINTS" id="PR00819">
    <property type="entry name" value="CBXCFQXSUPER"/>
</dbReference>
<dbReference type="InterPro" id="IPR041627">
    <property type="entry name" value="AAA_lid_6"/>
</dbReference>
<organism evidence="6 7">
    <name type="scientific">Shimazuella alba</name>
    <dbReference type="NCBI Taxonomy" id="2690964"/>
    <lineage>
        <taxon>Bacteria</taxon>
        <taxon>Bacillati</taxon>
        <taxon>Bacillota</taxon>
        <taxon>Bacilli</taxon>
        <taxon>Bacillales</taxon>
        <taxon>Thermoactinomycetaceae</taxon>
        <taxon>Shimazuella</taxon>
    </lineage>
</organism>
<dbReference type="Proteomes" id="UP000430692">
    <property type="component" value="Unassembled WGS sequence"/>
</dbReference>
<keyword evidence="2" id="KW-0547">Nucleotide-binding</keyword>
<dbReference type="InterPro" id="IPR027417">
    <property type="entry name" value="P-loop_NTPase"/>
</dbReference>